<name>A0A6P6YGI6_DERPT</name>
<sequence>MASRPKSAGSSRSFLDDLLGPDDNDLQSRTSPRQRKSVRFFDEGSDDLPQTNQLRSSNRPHSSTLDSLLDTKTSQQQSSAQLSNRSKSDWLGLGGGGLSEDDNYTTHKKSNERSTLSATTKTNISSSSQDEPDWITSGLKARQSRQSTTASATKNRPSFLDTDPSKTSQTTAIVVDTNQEINKLSSTTVNRNWQPKLLSDVERSSPLSGIKRFGESEHQQLQQRDEQTFTNRKSDAEQSNENQSAIILNKSDVQHQQNQLDGFSKNNESLNTINFQQPQQMSEQNSATIVNIISQI</sequence>
<dbReference type="KEGG" id="dpte:113797701"/>
<reference evidence="3" key="1">
    <citation type="submission" date="2025-08" db="UniProtKB">
        <authorList>
            <consortium name="RefSeq"/>
        </authorList>
    </citation>
    <scope>IDENTIFICATION</scope>
    <source>
        <strain evidence="3">Airmid</strain>
    </source>
</reference>
<feature type="compositionally biased region" description="Polar residues" evidence="1">
    <location>
        <begin position="144"/>
        <end position="156"/>
    </location>
</feature>
<gene>
    <name evidence="3" type="primary">LOC113797701</name>
</gene>
<dbReference type="RefSeq" id="XP_027203929.1">
    <property type="nucleotide sequence ID" value="XM_027348128.1"/>
</dbReference>
<evidence type="ECO:0000256" key="1">
    <source>
        <dbReference type="SAM" id="MobiDB-lite"/>
    </source>
</evidence>
<feature type="compositionally biased region" description="Polar residues" evidence="1">
    <location>
        <begin position="113"/>
        <end position="129"/>
    </location>
</feature>
<dbReference type="InParanoid" id="A0A6P6YGI6"/>
<evidence type="ECO:0000313" key="2">
    <source>
        <dbReference type="Proteomes" id="UP000515146"/>
    </source>
</evidence>
<accession>A0A6P6YGI6</accession>
<dbReference type="AlphaFoldDB" id="A0A6P6YGI6"/>
<feature type="compositionally biased region" description="Polar residues" evidence="1">
    <location>
        <begin position="48"/>
        <end position="85"/>
    </location>
</feature>
<dbReference type="OrthoDB" id="10624537at2759"/>
<feature type="region of interest" description="Disordered" evidence="1">
    <location>
        <begin position="1"/>
        <end position="167"/>
    </location>
</feature>
<keyword evidence="2" id="KW-1185">Reference proteome</keyword>
<evidence type="ECO:0000313" key="3">
    <source>
        <dbReference type="RefSeq" id="XP_027203929.1"/>
    </source>
</evidence>
<protein>
    <submittedName>
        <fullName evidence="3">Uncharacterized protein LOC113797701</fullName>
    </submittedName>
</protein>
<dbReference type="Proteomes" id="UP000515146">
    <property type="component" value="Unplaced"/>
</dbReference>
<proteinExistence type="predicted"/>
<organism evidence="2 3">
    <name type="scientific">Dermatophagoides pteronyssinus</name>
    <name type="common">European house dust mite</name>
    <dbReference type="NCBI Taxonomy" id="6956"/>
    <lineage>
        <taxon>Eukaryota</taxon>
        <taxon>Metazoa</taxon>
        <taxon>Ecdysozoa</taxon>
        <taxon>Arthropoda</taxon>
        <taxon>Chelicerata</taxon>
        <taxon>Arachnida</taxon>
        <taxon>Acari</taxon>
        <taxon>Acariformes</taxon>
        <taxon>Sarcoptiformes</taxon>
        <taxon>Astigmata</taxon>
        <taxon>Psoroptidia</taxon>
        <taxon>Analgoidea</taxon>
        <taxon>Pyroglyphidae</taxon>
        <taxon>Dermatophagoidinae</taxon>
        <taxon>Dermatophagoides</taxon>
    </lineage>
</organism>